<organism evidence="1">
    <name type="scientific">Ixodes ricinus</name>
    <name type="common">Common tick</name>
    <name type="synonym">Acarus ricinus</name>
    <dbReference type="NCBI Taxonomy" id="34613"/>
    <lineage>
        <taxon>Eukaryota</taxon>
        <taxon>Metazoa</taxon>
        <taxon>Ecdysozoa</taxon>
        <taxon>Arthropoda</taxon>
        <taxon>Chelicerata</taxon>
        <taxon>Arachnida</taxon>
        <taxon>Acari</taxon>
        <taxon>Parasitiformes</taxon>
        <taxon>Ixodida</taxon>
        <taxon>Ixodoidea</taxon>
        <taxon>Ixodidae</taxon>
        <taxon>Ixodinae</taxon>
        <taxon>Ixodes</taxon>
    </lineage>
</organism>
<dbReference type="AlphaFoldDB" id="A0A6B0UFD0"/>
<protein>
    <submittedName>
        <fullName evidence="1">Putative secreted protein</fullName>
    </submittedName>
</protein>
<accession>A0A6B0UFD0</accession>
<sequence length="97" mass="10179">MSAGPERPLSKRSTMTLSFIGCCWRTAADSTRTVAVPLPGIPQPLLLKYSGAGAVGNEESAQGAAGNSFVPGHEGGVQQCQEAWAMHQGAAHRDCRR</sequence>
<proteinExistence type="predicted"/>
<reference evidence="1" key="1">
    <citation type="submission" date="2019-12" db="EMBL/GenBank/DDBJ databases">
        <title>An insight into the sialome of adult female Ixodes ricinus ticks feeding for 6 days.</title>
        <authorList>
            <person name="Perner J."/>
            <person name="Ribeiro J.M.C."/>
        </authorList>
    </citation>
    <scope>NUCLEOTIDE SEQUENCE</scope>
    <source>
        <strain evidence="1">Semi-engorged</strain>
        <tissue evidence="1">Salivary glands</tissue>
    </source>
</reference>
<evidence type="ECO:0000313" key="1">
    <source>
        <dbReference type="EMBL" id="MXU87635.1"/>
    </source>
</evidence>
<dbReference type="EMBL" id="GIFC01005552">
    <property type="protein sequence ID" value="MXU87635.1"/>
    <property type="molecule type" value="Transcribed_RNA"/>
</dbReference>
<name>A0A6B0UFD0_IXORI</name>